<dbReference type="AlphaFoldDB" id="A0A917F3Y2"/>
<evidence type="ECO:0000259" key="3">
    <source>
        <dbReference type="Pfam" id="PF13462"/>
    </source>
</evidence>
<dbReference type="InterPro" id="IPR012336">
    <property type="entry name" value="Thioredoxin-like_fold"/>
</dbReference>
<feature type="transmembrane region" description="Helical" evidence="2">
    <location>
        <begin position="42"/>
        <end position="64"/>
    </location>
</feature>
<feature type="region of interest" description="Disordered" evidence="1">
    <location>
        <begin position="1"/>
        <end position="39"/>
    </location>
</feature>
<name>A0A917F3Y2_9MICO</name>
<feature type="domain" description="Thioredoxin-like fold" evidence="3">
    <location>
        <begin position="130"/>
        <end position="287"/>
    </location>
</feature>
<proteinExistence type="predicted"/>
<keyword evidence="5" id="KW-1185">Reference proteome</keyword>
<feature type="compositionally biased region" description="Pro residues" evidence="1">
    <location>
        <begin position="310"/>
        <end position="319"/>
    </location>
</feature>
<evidence type="ECO:0000313" key="4">
    <source>
        <dbReference type="EMBL" id="GGF40260.1"/>
    </source>
</evidence>
<reference evidence="4 5" key="1">
    <citation type="journal article" date="2014" name="Int. J. Syst. Evol. Microbiol.">
        <title>Complete genome sequence of Corynebacterium casei LMG S-19264T (=DSM 44701T), isolated from a smear-ripened cheese.</title>
        <authorList>
            <consortium name="US DOE Joint Genome Institute (JGI-PGF)"/>
            <person name="Walter F."/>
            <person name="Albersmeier A."/>
            <person name="Kalinowski J."/>
            <person name="Ruckert C."/>
        </authorList>
    </citation>
    <scope>NUCLEOTIDE SEQUENCE [LARGE SCALE GENOMIC DNA]</scope>
    <source>
        <strain evidence="4 5">CGMCC 1.12976</strain>
    </source>
</reference>
<dbReference type="EMBL" id="BMGP01000007">
    <property type="protein sequence ID" value="GGF40260.1"/>
    <property type="molecule type" value="Genomic_DNA"/>
</dbReference>
<evidence type="ECO:0000256" key="1">
    <source>
        <dbReference type="SAM" id="MobiDB-lite"/>
    </source>
</evidence>
<dbReference type="Pfam" id="PF13462">
    <property type="entry name" value="Thioredoxin_4"/>
    <property type="match status" value="1"/>
</dbReference>
<protein>
    <recommendedName>
        <fullName evidence="3">Thioredoxin-like fold domain-containing protein</fullName>
    </recommendedName>
</protein>
<gene>
    <name evidence="4" type="ORF">GCM10011399_36330</name>
</gene>
<dbReference type="Proteomes" id="UP000598775">
    <property type="component" value="Unassembled WGS sequence"/>
</dbReference>
<dbReference type="SUPFAM" id="SSF52833">
    <property type="entry name" value="Thioredoxin-like"/>
    <property type="match status" value="1"/>
</dbReference>
<keyword evidence="2" id="KW-0812">Transmembrane</keyword>
<evidence type="ECO:0000256" key="2">
    <source>
        <dbReference type="SAM" id="Phobius"/>
    </source>
</evidence>
<dbReference type="RefSeq" id="WP_188680916.1">
    <property type="nucleotide sequence ID" value="NZ_BMGP01000007.1"/>
</dbReference>
<sequence length="319" mass="33235">MPADVYEEQLRGLPKKERKALQREFSRMQREDQRKRKKRNKIIRRTSMIVVAVAVVAIATLVTVNNIRAGLIGPANMASDGIVFSGSPSQSADQSSSSQNTITAATSAALQVGQTPTPTVFDPSTGGLSVVLYVDYANADAASFETTNASNVQGWVNQGYATLEIHPVALNSTDGNDPSTRAANAIACVANTEPDAVLAVHNALIADQATIASAGLSNDDLVALVSKAGVTDAAVSKCITSNDFDNWVSDATKRAKASLPNSDVPALTKVPLVLVDGSSYTGSLTDATAFETFVSDTYTKNTPASTASPTPTPDPTSGG</sequence>
<feature type="compositionally biased region" description="Basic and acidic residues" evidence="1">
    <location>
        <begin position="19"/>
        <end position="34"/>
    </location>
</feature>
<dbReference type="InterPro" id="IPR036249">
    <property type="entry name" value="Thioredoxin-like_sf"/>
</dbReference>
<keyword evidence="2" id="KW-0472">Membrane</keyword>
<dbReference type="Gene3D" id="3.40.30.10">
    <property type="entry name" value="Glutaredoxin"/>
    <property type="match status" value="1"/>
</dbReference>
<evidence type="ECO:0000313" key="5">
    <source>
        <dbReference type="Proteomes" id="UP000598775"/>
    </source>
</evidence>
<feature type="region of interest" description="Disordered" evidence="1">
    <location>
        <begin position="300"/>
        <end position="319"/>
    </location>
</feature>
<accession>A0A917F3Y2</accession>
<organism evidence="4 5">
    <name type="scientific">Subtercola lobariae</name>
    <dbReference type="NCBI Taxonomy" id="1588641"/>
    <lineage>
        <taxon>Bacteria</taxon>
        <taxon>Bacillati</taxon>
        <taxon>Actinomycetota</taxon>
        <taxon>Actinomycetes</taxon>
        <taxon>Micrococcales</taxon>
        <taxon>Microbacteriaceae</taxon>
        <taxon>Subtercola</taxon>
    </lineage>
</organism>
<keyword evidence="2" id="KW-1133">Transmembrane helix</keyword>
<comment type="caution">
    <text evidence="4">The sequence shown here is derived from an EMBL/GenBank/DDBJ whole genome shotgun (WGS) entry which is preliminary data.</text>
</comment>